<dbReference type="Gene3D" id="3.10.129.10">
    <property type="entry name" value="Hotdog Thioesterase"/>
    <property type="match status" value="1"/>
</dbReference>
<dbReference type="OrthoDB" id="2831072at2759"/>
<dbReference type="GO" id="GO:0047617">
    <property type="term" value="F:fatty acyl-CoA hydrolase activity"/>
    <property type="evidence" value="ECO:0007669"/>
    <property type="project" value="InterPro"/>
</dbReference>
<sequence>MPTPNANWTHTLPTATYYAPAGIESNLPPAELQLCLNVLQHFVSGGRVFGCAVGRRFEVREMVVRGGEGISVGGRKDISVGGRKENSGGGGKGRKEAVVVIELDVDEDMANPYGTLHGACAAYLVDLCASTPLVALGVALGVDGTGMSQAMDIVYHTAAPVGSRLRITATSLTIGGRIMAARCEMVNMKNGMLVVSATLTKVNPSGSSNRWIKRVGGVGSGSGLGERESKEEEQKENRQEKSKL</sequence>
<dbReference type="InParanoid" id="A0A165VCW6"/>
<dbReference type="PANTHER" id="PTHR21660:SF1">
    <property type="entry name" value="ACYL-COENZYME A THIOESTERASE 13"/>
    <property type="match status" value="1"/>
</dbReference>
<dbReference type="InterPro" id="IPR006683">
    <property type="entry name" value="Thioestr_dom"/>
</dbReference>
<name>A0A165VCW6_9AGAM</name>
<evidence type="ECO:0000256" key="2">
    <source>
        <dbReference type="ARBA" id="ARBA00022801"/>
    </source>
</evidence>
<accession>A0A165VCW6</accession>
<comment type="similarity">
    <text evidence="1">Belongs to the thioesterase PaaI family.</text>
</comment>
<dbReference type="EMBL" id="KV425554">
    <property type="protein sequence ID" value="KZT29495.1"/>
    <property type="molecule type" value="Genomic_DNA"/>
</dbReference>
<dbReference type="InterPro" id="IPR039298">
    <property type="entry name" value="ACOT13"/>
</dbReference>
<dbReference type="Pfam" id="PF03061">
    <property type="entry name" value="4HBT"/>
    <property type="match status" value="1"/>
</dbReference>
<dbReference type="InterPro" id="IPR029069">
    <property type="entry name" value="HotDog_dom_sf"/>
</dbReference>
<dbReference type="PANTHER" id="PTHR21660">
    <property type="entry name" value="THIOESTERASE SUPERFAMILY MEMBER-RELATED"/>
    <property type="match status" value="1"/>
</dbReference>
<evidence type="ECO:0000256" key="1">
    <source>
        <dbReference type="ARBA" id="ARBA00008324"/>
    </source>
</evidence>
<feature type="compositionally biased region" description="Basic and acidic residues" evidence="3">
    <location>
        <begin position="225"/>
        <end position="244"/>
    </location>
</feature>
<evidence type="ECO:0000259" key="4">
    <source>
        <dbReference type="Pfam" id="PF03061"/>
    </source>
</evidence>
<evidence type="ECO:0000313" key="6">
    <source>
        <dbReference type="Proteomes" id="UP000076761"/>
    </source>
</evidence>
<reference evidence="5 6" key="1">
    <citation type="journal article" date="2016" name="Mol. Biol. Evol.">
        <title>Comparative Genomics of Early-Diverging Mushroom-Forming Fungi Provides Insights into the Origins of Lignocellulose Decay Capabilities.</title>
        <authorList>
            <person name="Nagy L.G."/>
            <person name="Riley R."/>
            <person name="Tritt A."/>
            <person name="Adam C."/>
            <person name="Daum C."/>
            <person name="Floudas D."/>
            <person name="Sun H."/>
            <person name="Yadav J.S."/>
            <person name="Pangilinan J."/>
            <person name="Larsson K.H."/>
            <person name="Matsuura K."/>
            <person name="Barry K."/>
            <person name="Labutti K."/>
            <person name="Kuo R."/>
            <person name="Ohm R.A."/>
            <person name="Bhattacharya S.S."/>
            <person name="Shirouzu T."/>
            <person name="Yoshinaga Y."/>
            <person name="Martin F.M."/>
            <person name="Grigoriev I.V."/>
            <person name="Hibbett D.S."/>
        </authorList>
    </citation>
    <scope>NUCLEOTIDE SEQUENCE [LARGE SCALE GENOMIC DNA]</scope>
    <source>
        <strain evidence="5 6">HHB14362 ss-1</strain>
    </source>
</reference>
<feature type="domain" description="Thioesterase" evidence="4">
    <location>
        <begin position="113"/>
        <end position="189"/>
    </location>
</feature>
<keyword evidence="2" id="KW-0378">Hydrolase</keyword>
<dbReference type="AlphaFoldDB" id="A0A165VCW6"/>
<evidence type="ECO:0000313" key="5">
    <source>
        <dbReference type="EMBL" id="KZT29495.1"/>
    </source>
</evidence>
<dbReference type="STRING" id="1314782.A0A165VCW6"/>
<dbReference type="Proteomes" id="UP000076761">
    <property type="component" value="Unassembled WGS sequence"/>
</dbReference>
<keyword evidence="6" id="KW-1185">Reference proteome</keyword>
<organism evidence="5 6">
    <name type="scientific">Neolentinus lepideus HHB14362 ss-1</name>
    <dbReference type="NCBI Taxonomy" id="1314782"/>
    <lineage>
        <taxon>Eukaryota</taxon>
        <taxon>Fungi</taxon>
        <taxon>Dikarya</taxon>
        <taxon>Basidiomycota</taxon>
        <taxon>Agaricomycotina</taxon>
        <taxon>Agaricomycetes</taxon>
        <taxon>Gloeophyllales</taxon>
        <taxon>Gloeophyllaceae</taxon>
        <taxon>Neolentinus</taxon>
    </lineage>
</organism>
<dbReference type="SUPFAM" id="SSF54637">
    <property type="entry name" value="Thioesterase/thiol ester dehydrase-isomerase"/>
    <property type="match status" value="1"/>
</dbReference>
<evidence type="ECO:0000256" key="3">
    <source>
        <dbReference type="SAM" id="MobiDB-lite"/>
    </source>
</evidence>
<protein>
    <recommendedName>
        <fullName evidence="4">Thioesterase domain-containing protein</fullName>
    </recommendedName>
</protein>
<dbReference type="CDD" id="cd03443">
    <property type="entry name" value="PaaI_thioesterase"/>
    <property type="match status" value="1"/>
</dbReference>
<gene>
    <name evidence="5" type="ORF">NEOLEDRAFT_1175176</name>
</gene>
<proteinExistence type="inferred from homology"/>
<feature type="region of interest" description="Disordered" evidence="3">
    <location>
        <begin position="210"/>
        <end position="244"/>
    </location>
</feature>